<dbReference type="OrthoDB" id="5512589at2759"/>
<evidence type="ECO:0000256" key="1">
    <source>
        <dbReference type="ARBA" id="ARBA00004323"/>
    </source>
</evidence>
<dbReference type="EC" id="2.4.1.-" evidence="11"/>
<proteinExistence type="inferred from homology"/>
<evidence type="ECO:0000256" key="8">
    <source>
        <dbReference type="ARBA" id="ARBA00023034"/>
    </source>
</evidence>
<dbReference type="InterPro" id="IPR002659">
    <property type="entry name" value="Glyco_trans_31"/>
</dbReference>
<evidence type="ECO:0000256" key="6">
    <source>
        <dbReference type="ARBA" id="ARBA00022968"/>
    </source>
</evidence>
<dbReference type="GO" id="GO:0006493">
    <property type="term" value="P:protein O-linked glycosylation"/>
    <property type="evidence" value="ECO:0007669"/>
    <property type="project" value="TreeGrafter"/>
</dbReference>
<keyword evidence="10" id="KW-0325">Glycoprotein</keyword>
<keyword evidence="7 11" id="KW-1133">Transmembrane helix</keyword>
<gene>
    <name evidence="12" type="ORF">DGUA_6G013848</name>
</gene>
<evidence type="ECO:0000256" key="9">
    <source>
        <dbReference type="ARBA" id="ARBA00023136"/>
    </source>
</evidence>
<evidence type="ECO:0000256" key="10">
    <source>
        <dbReference type="ARBA" id="ARBA00023180"/>
    </source>
</evidence>
<evidence type="ECO:0000313" key="13">
    <source>
        <dbReference type="Proteomes" id="UP000268350"/>
    </source>
</evidence>
<dbReference type="Gene3D" id="3.90.550.50">
    <property type="match status" value="1"/>
</dbReference>
<evidence type="ECO:0000256" key="2">
    <source>
        <dbReference type="ARBA" id="ARBA00008661"/>
    </source>
</evidence>
<evidence type="ECO:0000313" key="12">
    <source>
        <dbReference type="EMBL" id="SPP82047.1"/>
    </source>
</evidence>
<keyword evidence="9 11" id="KW-0472">Membrane</keyword>
<keyword evidence="5 11" id="KW-0812">Transmembrane</keyword>
<sequence>MGDLWTTRVFRFFMALLTIILLLKIFGYYYPIRAREKFIGLQGQTNSLNDTDLMDKKIQIHLLDSGNPAKGQTLMDKIRKALKAAAEKSNSSFNQQFNRNHISNVIPTKLMYEPGHMLDEIDEDRICPYKGKDIKVLFLTNSALGNAEARMAIRQTWGHYASRIDIGHAFVLGQGTNETLNKAIDEENYLYGDLIRGNFIDSYKNITLKVISLLEWAARHCSQAAYIFKTDDDVFINVPKLLEFLSTHSAKRTMYGRLARNFKPIRNKLSKYYVTTDEYAEDVYPTFILGPAYLFTGDILHELYEHSLNRPYLWLEDIVVTGVVPESLGIKREDSYCFANLVTTYNPCVVNYHVSLHSIKPIQQYDIWNTMQNKTTKC</sequence>
<keyword evidence="13" id="KW-1185">Reference proteome</keyword>
<dbReference type="Pfam" id="PF01762">
    <property type="entry name" value="Galactosyl_T"/>
    <property type="match status" value="1"/>
</dbReference>
<organism evidence="12 13">
    <name type="scientific">Drosophila guanche</name>
    <name type="common">Fruit fly</name>
    <dbReference type="NCBI Taxonomy" id="7266"/>
    <lineage>
        <taxon>Eukaryota</taxon>
        <taxon>Metazoa</taxon>
        <taxon>Ecdysozoa</taxon>
        <taxon>Arthropoda</taxon>
        <taxon>Hexapoda</taxon>
        <taxon>Insecta</taxon>
        <taxon>Pterygota</taxon>
        <taxon>Neoptera</taxon>
        <taxon>Endopterygota</taxon>
        <taxon>Diptera</taxon>
        <taxon>Brachycera</taxon>
        <taxon>Muscomorpha</taxon>
        <taxon>Ephydroidea</taxon>
        <taxon>Drosophilidae</taxon>
        <taxon>Drosophila</taxon>
        <taxon>Sophophora</taxon>
    </lineage>
</organism>
<dbReference type="GO" id="GO:0000139">
    <property type="term" value="C:Golgi membrane"/>
    <property type="evidence" value="ECO:0007669"/>
    <property type="project" value="UniProtKB-SubCell"/>
</dbReference>
<keyword evidence="6 11" id="KW-0735">Signal-anchor</keyword>
<evidence type="ECO:0000256" key="4">
    <source>
        <dbReference type="ARBA" id="ARBA00022679"/>
    </source>
</evidence>
<keyword evidence="4 12" id="KW-0808">Transferase</keyword>
<dbReference type="PANTHER" id="PTHR11214:SF379">
    <property type="entry name" value="HEXOSYLTRANSFERASE-RELATED"/>
    <property type="match status" value="1"/>
</dbReference>
<dbReference type="EMBL" id="OUUW01000006">
    <property type="protein sequence ID" value="SPP82047.1"/>
    <property type="molecule type" value="Genomic_DNA"/>
</dbReference>
<evidence type="ECO:0000256" key="7">
    <source>
        <dbReference type="ARBA" id="ARBA00022989"/>
    </source>
</evidence>
<comment type="subcellular location">
    <subcellularLocation>
        <location evidence="1 11">Golgi apparatus membrane</location>
        <topology evidence="1 11">Single-pass type II membrane protein</topology>
    </subcellularLocation>
</comment>
<dbReference type="AlphaFoldDB" id="A0A3B0JI69"/>
<comment type="similarity">
    <text evidence="2 11">Belongs to the glycosyltransferase 31 family.</text>
</comment>
<keyword evidence="3 11" id="KW-0328">Glycosyltransferase</keyword>
<feature type="transmembrane region" description="Helical" evidence="11">
    <location>
        <begin position="12"/>
        <end position="30"/>
    </location>
</feature>
<dbReference type="PANTHER" id="PTHR11214">
    <property type="entry name" value="BETA-1,3-N-ACETYLGLUCOSAMINYLTRANSFERASE"/>
    <property type="match status" value="1"/>
</dbReference>
<dbReference type="OMA" id="HYASRID"/>
<evidence type="ECO:0000256" key="5">
    <source>
        <dbReference type="ARBA" id="ARBA00022692"/>
    </source>
</evidence>
<keyword evidence="8 11" id="KW-0333">Golgi apparatus</keyword>
<accession>A0A3B0JI69</accession>
<dbReference type="GO" id="GO:0016758">
    <property type="term" value="F:hexosyltransferase activity"/>
    <property type="evidence" value="ECO:0007669"/>
    <property type="project" value="InterPro"/>
</dbReference>
<evidence type="ECO:0000256" key="3">
    <source>
        <dbReference type="ARBA" id="ARBA00022676"/>
    </source>
</evidence>
<dbReference type="Proteomes" id="UP000268350">
    <property type="component" value="Unassembled WGS sequence"/>
</dbReference>
<reference evidence="13" key="1">
    <citation type="submission" date="2018-01" db="EMBL/GenBank/DDBJ databases">
        <authorList>
            <person name="Alioto T."/>
            <person name="Alioto T."/>
        </authorList>
    </citation>
    <scope>NUCLEOTIDE SEQUENCE [LARGE SCALE GENOMIC DNA]</scope>
</reference>
<dbReference type="STRING" id="7266.A0A3B0JI69"/>
<name>A0A3B0JI69_DROGU</name>
<evidence type="ECO:0000256" key="11">
    <source>
        <dbReference type="RuleBase" id="RU363063"/>
    </source>
</evidence>
<protein>
    <recommendedName>
        <fullName evidence="11">Hexosyltransferase</fullName>
        <ecNumber evidence="11">2.4.1.-</ecNumber>
    </recommendedName>
</protein>
<dbReference type="FunFam" id="3.90.550.50:FF:000001">
    <property type="entry name" value="Hexosyltransferase"/>
    <property type="match status" value="1"/>
</dbReference>